<evidence type="ECO:0000256" key="1">
    <source>
        <dbReference type="ARBA" id="ARBA00010552"/>
    </source>
</evidence>
<reference evidence="2 3" key="1">
    <citation type="submission" date="2023-03" db="EMBL/GenBank/DDBJ databases">
        <authorList>
            <person name="Menendez E."/>
            <person name="Kaur S."/>
            <person name="Flores-Felix J.D."/>
            <person name="diCenzo G.C."/>
            <person name="Peix A."/>
            <person name="Velazquez E."/>
        </authorList>
    </citation>
    <scope>NUCLEOTIDE SEQUENCE [LARGE SCALE GENOMIC DNA]</scope>
    <source>
        <strain evidence="2 3">CCBAU 71714</strain>
        <plasmid evidence="2 3">pSkuCCBAU71714a</plasmid>
    </source>
</reference>
<dbReference type="Gene3D" id="3.30.1330.40">
    <property type="entry name" value="RutC-like"/>
    <property type="match status" value="1"/>
</dbReference>
<name>A0ABY8TJW8_9HYPH</name>
<protein>
    <submittedName>
        <fullName evidence="2">RidA family protein</fullName>
    </submittedName>
</protein>
<proteinExistence type="inferred from homology"/>
<dbReference type="EMBL" id="CP120366">
    <property type="protein sequence ID" value="WHS96640.1"/>
    <property type="molecule type" value="Genomic_DNA"/>
</dbReference>
<geneLocation type="plasmid" evidence="2 3">
    <name>pSkuCCBAU71714a</name>
</geneLocation>
<dbReference type="PANTHER" id="PTHR11803:SF58">
    <property type="entry name" value="PROTEIN HMF1-RELATED"/>
    <property type="match status" value="1"/>
</dbReference>
<sequence>MFLEQVVTKPDPCAPFLLSQAIKANGFVFVSGQAAIGDNGEIVGEGDFDRQAEQAFGNLDRALKAAGSGLDKVVKVTIFLRSMENFTKIVELRRKWFSAPYPADSIIEVSSLYSPKAMIEIEAIALDGSH</sequence>
<dbReference type="SUPFAM" id="SSF55298">
    <property type="entry name" value="YjgF-like"/>
    <property type="match status" value="1"/>
</dbReference>
<keyword evidence="2" id="KW-0614">Plasmid</keyword>
<dbReference type="PANTHER" id="PTHR11803">
    <property type="entry name" value="2-IMINOBUTANOATE/2-IMINOPROPANOATE DEAMINASE RIDA"/>
    <property type="match status" value="1"/>
</dbReference>
<dbReference type="Proteomes" id="UP001233264">
    <property type="component" value="Plasmid pSkuCCBAU71714a"/>
</dbReference>
<gene>
    <name evidence="2" type="ORF">PZL22_005581</name>
</gene>
<dbReference type="InterPro" id="IPR006175">
    <property type="entry name" value="YjgF/YER057c/UK114"/>
</dbReference>
<dbReference type="CDD" id="cd00448">
    <property type="entry name" value="YjgF_YER057c_UK114_family"/>
    <property type="match status" value="1"/>
</dbReference>
<evidence type="ECO:0000313" key="3">
    <source>
        <dbReference type="Proteomes" id="UP001233264"/>
    </source>
</evidence>
<accession>A0ABY8TJW8</accession>
<dbReference type="InterPro" id="IPR035959">
    <property type="entry name" value="RutC-like_sf"/>
</dbReference>
<dbReference type="Pfam" id="PF01042">
    <property type="entry name" value="Ribonuc_L-PSP"/>
    <property type="match status" value="1"/>
</dbReference>
<dbReference type="RefSeq" id="WP_127700964.1">
    <property type="nucleotide sequence ID" value="NZ_CP120366.1"/>
</dbReference>
<keyword evidence="3" id="KW-1185">Reference proteome</keyword>
<comment type="similarity">
    <text evidence="1">Belongs to the RutC family.</text>
</comment>
<evidence type="ECO:0000313" key="2">
    <source>
        <dbReference type="EMBL" id="WHS96640.1"/>
    </source>
</evidence>
<organism evidence="2 3">
    <name type="scientific">Sinorhizobium kummerowiae</name>
    <dbReference type="NCBI Taxonomy" id="158892"/>
    <lineage>
        <taxon>Bacteria</taxon>
        <taxon>Pseudomonadati</taxon>
        <taxon>Pseudomonadota</taxon>
        <taxon>Alphaproteobacteria</taxon>
        <taxon>Hyphomicrobiales</taxon>
        <taxon>Rhizobiaceae</taxon>
        <taxon>Sinorhizobium/Ensifer group</taxon>
        <taxon>Sinorhizobium</taxon>
    </lineage>
</organism>